<sequence length="168" mass="18293">MKRLPAALILLLGSSAAVAQEGWVRTETGFVGAERYVCEDGCAKDRVVCVTFSHPGSKGLQPTDLTKTDHLPWGQMDYAMVVATMSDRDDLDPGDMSGGDRLSGPELVSFSGLDWVTARYAFQSGAEAFSIELLLWTNMAEVEGLRCSYPAGRDVSQRVRDLAVDLRD</sequence>
<gene>
    <name evidence="2" type="ORF">FPZ08_09875</name>
</gene>
<dbReference type="EMBL" id="CP042304">
    <property type="protein sequence ID" value="QDZ11030.1"/>
    <property type="molecule type" value="Genomic_DNA"/>
</dbReference>
<dbReference type="KEGG" id="dea:FPZ08_09875"/>
<dbReference type="AlphaFoldDB" id="A0A5B8LUL6"/>
<evidence type="ECO:0000313" key="2">
    <source>
        <dbReference type="EMBL" id="QDZ11030.1"/>
    </source>
</evidence>
<keyword evidence="3" id="KW-1185">Reference proteome</keyword>
<evidence type="ECO:0000256" key="1">
    <source>
        <dbReference type="SAM" id="SignalP"/>
    </source>
</evidence>
<reference evidence="2 3" key="1">
    <citation type="submission" date="2019-07" db="EMBL/GenBank/DDBJ databases">
        <title>Full genome sequence of Devosia sp. Gsoil 520.</title>
        <authorList>
            <person name="Im W.-T."/>
        </authorList>
    </citation>
    <scope>NUCLEOTIDE SEQUENCE [LARGE SCALE GENOMIC DNA]</scope>
    <source>
        <strain evidence="2 3">Gsoil 520</strain>
    </source>
</reference>
<dbReference type="Proteomes" id="UP000315364">
    <property type="component" value="Chromosome"/>
</dbReference>
<dbReference type="OrthoDB" id="9955566at2"/>
<feature type="chain" id="PRO_5023051518" evidence="1">
    <location>
        <begin position="20"/>
        <end position="168"/>
    </location>
</feature>
<evidence type="ECO:0000313" key="3">
    <source>
        <dbReference type="Proteomes" id="UP000315364"/>
    </source>
</evidence>
<proteinExistence type="predicted"/>
<keyword evidence="1" id="KW-0732">Signal</keyword>
<protein>
    <submittedName>
        <fullName evidence="2">Uncharacterized protein</fullName>
    </submittedName>
</protein>
<organism evidence="2 3">
    <name type="scientific">Devosia ginsengisoli</name>
    <dbReference type="NCBI Taxonomy" id="400770"/>
    <lineage>
        <taxon>Bacteria</taxon>
        <taxon>Pseudomonadati</taxon>
        <taxon>Pseudomonadota</taxon>
        <taxon>Alphaproteobacteria</taxon>
        <taxon>Hyphomicrobiales</taxon>
        <taxon>Devosiaceae</taxon>
        <taxon>Devosia</taxon>
    </lineage>
</organism>
<name>A0A5B8LUL6_9HYPH</name>
<accession>A0A5B8LUL6</accession>
<feature type="signal peptide" evidence="1">
    <location>
        <begin position="1"/>
        <end position="19"/>
    </location>
</feature>